<accession>A0ABQ1GTN0</accession>
<evidence type="ECO:0000313" key="2">
    <source>
        <dbReference type="EMBL" id="GGA50092.1"/>
    </source>
</evidence>
<proteinExistence type="predicted"/>
<keyword evidence="1" id="KW-0812">Transmembrane</keyword>
<gene>
    <name evidence="2" type="ORF">GCM10007416_24050</name>
</gene>
<name>A0ABQ1GTN0_9BACL</name>
<evidence type="ECO:0008006" key="4">
    <source>
        <dbReference type="Google" id="ProtNLM"/>
    </source>
</evidence>
<feature type="transmembrane region" description="Helical" evidence="1">
    <location>
        <begin position="44"/>
        <end position="66"/>
    </location>
</feature>
<reference evidence="3" key="1">
    <citation type="journal article" date="2019" name="Int. J. Syst. Evol. Microbiol.">
        <title>The Global Catalogue of Microorganisms (GCM) 10K type strain sequencing project: providing services to taxonomists for standard genome sequencing and annotation.</title>
        <authorList>
            <consortium name="The Broad Institute Genomics Platform"/>
            <consortium name="The Broad Institute Genome Sequencing Center for Infectious Disease"/>
            <person name="Wu L."/>
            <person name="Ma J."/>
        </authorList>
    </citation>
    <scope>NUCLEOTIDE SEQUENCE [LARGE SCALE GENOMIC DNA]</scope>
    <source>
        <strain evidence="3">CGMCC 1.12404</strain>
    </source>
</reference>
<keyword evidence="1" id="KW-0472">Membrane</keyword>
<dbReference type="RefSeq" id="WP_188432769.1">
    <property type="nucleotide sequence ID" value="NZ_BMEX01000008.1"/>
</dbReference>
<protein>
    <recommendedName>
        <fullName evidence="4">ABC-2 family transporter protein</fullName>
    </recommendedName>
</protein>
<organism evidence="2 3">
    <name type="scientific">Kroppenstedtia guangzhouensis</name>
    <dbReference type="NCBI Taxonomy" id="1274356"/>
    <lineage>
        <taxon>Bacteria</taxon>
        <taxon>Bacillati</taxon>
        <taxon>Bacillota</taxon>
        <taxon>Bacilli</taxon>
        <taxon>Bacillales</taxon>
        <taxon>Thermoactinomycetaceae</taxon>
        <taxon>Kroppenstedtia</taxon>
    </lineage>
</organism>
<evidence type="ECO:0000256" key="1">
    <source>
        <dbReference type="SAM" id="Phobius"/>
    </source>
</evidence>
<feature type="transmembrane region" description="Helical" evidence="1">
    <location>
        <begin position="208"/>
        <end position="226"/>
    </location>
</feature>
<feature type="transmembrane region" description="Helical" evidence="1">
    <location>
        <begin position="87"/>
        <end position="114"/>
    </location>
</feature>
<sequence length="232" mass="26621">MNAWLAVFKKDFRMTAPWLLTGLLIILSIDLIALVMVADLEIKLILSASSILFHILYFPFFLASSLDQEKKQMHLWLHSPRPAWQLLLSKVLNALIAKILSLGFSLVVPSFLIWKHSTAMQKPTQVEMESLMDTAISIFIASLNLGFIFLMLWTIQQSLKRWIGKWSGVIYVVAILFYNPLMELKTQISPDETYVEFNFLEPGPWSDGVLSAVLIWIFFLLSAWLLDKKTEV</sequence>
<evidence type="ECO:0000313" key="3">
    <source>
        <dbReference type="Proteomes" id="UP000617979"/>
    </source>
</evidence>
<feature type="transmembrane region" description="Helical" evidence="1">
    <location>
        <begin position="162"/>
        <end position="181"/>
    </location>
</feature>
<feature type="transmembrane region" description="Helical" evidence="1">
    <location>
        <begin position="134"/>
        <end position="155"/>
    </location>
</feature>
<comment type="caution">
    <text evidence="2">The sequence shown here is derived from an EMBL/GenBank/DDBJ whole genome shotgun (WGS) entry which is preliminary data.</text>
</comment>
<dbReference type="Proteomes" id="UP000617979">
    <property type="component" value="Unassembled WGS sequence"/>
</dbReference>
<keyword evidence="3" id="KW-1185">Reference proteome</keyword>
<dbReference type="EMBL" id="BMEX01000008">
    <property type="protein sequence ID" value="GGA50092.1"/>
    <property type="molecule type" value="Genomic_DNA"/>
</dbReference>
<feature type="transmembrane region" description="Helical" evidence="1">
    <location>
        <begin position="18"/>
        <end position="38"/>
    </location>
</feature>
<keyword evidence="1" id="KW-1133">Transmembrane helix</keyword>